<protein>
    <submittedName>
        <fullName evidence="8">Tyrosine-type recombinase/integrase</fullName>
    </submittedName>
</protein>
<dbReference type="CDD" id="cd00397">
    <property type="entry name" value="DNA_BRE_C"/>
    <property type="match status" value="1"/>
</dbReference>
<dbReference type="Pfam" id="PF00589">
    <property type="entry name" value="Phage_integrase"/>
    <property type="match status" value="1"/>
</dbReference>
<accession>A0A966DS24</accession>
<dbReference type="InterPro" id="IPR010998">
    <property type="entry name" value="Integrase_recombinase_N"/>
</dbReference>
<reference evidence="8" key="2">
    <citation type="submission" date="2020-10" db="EMBL/GenBank/DDBJ databases">
        <title>Mucilaginibacter sp. nov., isolated from soil.</title>
        <authorList>
            <person name="Jeon C.O."/>
        </authorList>
    </citation>
    <scope>NUCLEOTIDE SEQUENCE</scope>
    <source>
        <strain evidence="8">R11</strain>
    </source>
</reference>
<evidence type="ECO:0000256" key="4">
    <source>
        <dbReference type="ARBA" id="ARBA00023172"/>
    </source>
</evidence>
<feature type="domain" description="Tyr recombinase" evidence="6">
    <location>
        <begin position="219"/>
        <end position="402"/>
    </location>
</feature>
<gene>
    <name evidence="8" type="ORF">GSY63_00785</name>
</gene>
<dbReference type="Gene3D" id="1.10.443.10">
    <property type="entry name" value="Intergrase catalytic core"/>
    <property type="match status" value="1"/>
</dbReference>
<organism evidence="8 9">
    <name type="scientific">Mucilaginibacter agri</name>
    <dbReference type="NCBI Taxonomy" id="2695265"/>
    <lineage>
        <taxon>Bacteria</taxon>
        <taxon>Pseudomonadati</taxon>
        <taxon>Bacteroidota</taxon>
        <taxon>Sphingobacteriia</taxon>
        <taxon>Sphingobacteriales</taxon>
        <taxon>Sphingobacteriaceae</taxon>
        <taxon>Mucilaginibacter</taxon>
    </lineage>
</organism>
<dbReference type="GO" id="GO:0003677">
    <property type="term" value="F:DNA binding"/>
    <property type="evidence" value="ECO:0007669"/>
    <property type="project" value="UniProtKB-UniRule"/>
</dbReference>
<dbReference type="InterPro" id="IPR050808">
    <property type="entry name" value="Phage_Integrase"/>
</dbReference>
<evidence type="ECO:0000256" key="2">
    <source>
        <dbReference type="ARBA" id="ARBA00022908"/>
    </source>
</evidence>
<sequence length="405" mass="47682">MRPLSNRTITIKKWNEYKFNLYVPERPDHNNKPSLSFYHLDTITGKLNRIRIYKGLSWTYTMKKLKENAKALVNEIVENLEAGHDPFSKGTIFPDKYLILTTKSSIQRCMEHWLAYRKETFESGALKKKGYLSSLNTCTFFKDWLEVKNLLAKPASSLTQFEIELFLQAYAKRRGWNKVSYNTYRGHLITLFNYLLALKAVSENPAILTRKQSLKNDSSRFRIYEEEELRQVVTALAADEKFYDLYVAAKLVYKFNIRPIELLRLQVKDIDWVKAVLVLPPEKTKNGNEARFALDDESVLFLRKLIKSDGANLYIFSKRGQKSSCQLCDGYFDQRWRAFRKQHELPAYLKFYALKHSSNYYDLQDGASFEEIRQRNRHSNLQVTTLYIKERLFKNSIQPTKSGRF</sequence>
<dbReference type="GO" id="GO:0006310">
    <property type="term" value="P:DNA recombination"/>
    <property type="evidence" value="ECO:0007669"/>
    <property type="project" value="UniProtKB-KW"/>
</dbReference>
<dbReference type="PANTHER" id="PTHR30629:SF2">
    <property type="entry name" value="PROPHAGE INTEGRASE INTS-RELATED"/>
    <property type="match status" value="1"/>
</dbReference>
<evidence type="ECO:0000256" key="5">
    <source>
        <dbReference type="PROSITE-ProRule" id="PRU01248"/>
    </source>
</evidence>
<dbReference type="InterPro" id="IPR002104">
    <property type="entry name" value="Integrase_catalytic"/>
</dbReference>
<dbReference type="SUPFAM" id="SSF56349">
    <property type="entry name" value="DNA breaking-rejoining enzymes"/>
    <property type="match status" value="1"/>
</dbReference>
<proteinExistence type="inferred from homology"/>
<keyword evidence="3 5" id="KW-0238">DNA-binding</keyword>
<feature type="domain" description="Core-binding (CB)" evidence="7">
    <location>
        <begin position="104"/>
        <end position="196"/>
    </location>
</feature>
<dbReference type="EMBL" id="WWEO01000030">
    <property type="protein sequence ID" value="NCD67886.1"/>
    <property type="molecule type" value="Genomic_DNA"/>
</dbReference>
<dbReference type="Gene3D" id="1.10.150.130">
    <property type="match status" value="1"/>
</dbReference>
<evidence type="ECO:0000256" key="1">
    <source>
        <dbReference type="ARBA" id="ARBA00008857"/>
    </source>
</evidence>
<dbReference type="InterPro" id="IPR044068">
    <property type="entry name" value="CB"/>
</dbReference>
<evidence type="ECO:0000313" key="9">
    <source>
        <dbReference type="Proteomes" id="UP000638732"/>
    </source>
</evidence>
<dbReference type="GO" id="GO:0015074">
    <property type="term" value="P:DNA integration"/>
    <property type="evidence" value="ECO:0007669"/>
    <property type="project" value="UniProtKB-KW"/>
</dbReference>
<comment type="caution">
    <text evidence="8">The sequence shown here is derived from an EMBL/GenBank/DDBJ whole genome shotgun (WGS) entry which is preliminary data.</text>
</comment>
<comment type="similarity">
    <text evidence="1">Belongs to the 'phage' integrase family.</text>
</comment>
<dbReference type="PROSITE" id="PS51900">
    <property type="entry name" value="CB"/>
    <property type="match status" value="1"/>
</dbReference>
<name>A0A966DS24_9SPHI</name>
<dbReference type="PANTHER" id="PTHR30629">
    <property type="entry name" value="PROPHAGE INTEGRASE"/>
    <property type="match status" value="1"/>
</dbReference>
<evidence type="ECO:0000256" key="3">
    <source>
        <dbReference type="ARBA" id="ARBA00023125"/>
    </source>
</evidence>
<dbReference type="PROSITE" id="PS51898">
    <property type="entry name" value="TYR_RECOMBINASE"/>
    <property type="match status" value="1"/>
</dbReference>
<evidence type="ECO:0000313" key="8">
    <source>
        <dbReference type="EMBL" id="NCD67886.1"/>
    </source>
</evidence>
<keyword evidence="4" id="KW-0233">DNA recombination</keyword>
<dbReference type="InterPro" id="IPR011010">
    <property type="entry name" value="DNA_brk_join_enz"/>
</dbReference>
<dbReference type="InterPro" id="IPR013762">
    <property type="entry name" value="Integrase-like_cat_sf"/>
</dbReference>
<dbReference type="RefSeq" id="WP_166583913.1">
    <property type="nucleotide sequence ID" value="NZ_WWEO01000030.1"/>
</dbReference>
<evidence type="ECO:0000259" key="6">
    <source>
        <dbReference type="PROSITE" id="PS51898"/>
    </source>
</evidence>
<dbReference type="AlphaFoldDB" id="A0A966DS24"/>
<evidence type="ECO:0000259" key="7">
    <source>
        <dbReference type="PROSITE" id="PS51900"/>
    </source>
</evidence>
<keyword evidence="2" id="KW-0229">DNA integration</keyword>
<dbReference type="Proteomes" id="UP000638732">
    <property type="component" value="Unassembled WGS sequence"/>
</dbReference>
<reference evidence="8" key="1">
    <citation type="submission" date="2020-01" db="EMBL/GenBank/DDBJ databases">
        <authorList>
            <person name="Seo Y.L."/>
        </authorList>
    </citation>
    <scope>NUCLEOTIDE SEQUENCE</scope>
    <source>
        <strain evidence="8">R11</strain>
    </source>
</reference>
<keyword evidence="9" id="KW-1185">Reference proteome</keyword>